<dbReference type="AlphaFoldDB" id="A0A9P4MNJ2"/>
<organism evidence="3 4">
    <name type="scientific">Myriangium duriaei CBS 260.36</name>
    <dbReference type="NCBI Taxonomy" id="1168546"/>
    <lineage>
        <taxon>Eukaryota</taxon>
        <taxon>Fungi</taxon>
        <taxon>Dikarya</taxon>
        <taxon>Ascomycota</taxon>
        <taxon>Pezizomycotina</taxon>
        <taxon>Dothideomycetes</taxon>
        <taxon>Dothideomycetidae</taxon>
        <taxon>Myriangiales</taxon>
        <taxon>Myriangiaceae</taxon>
        <taxon>Myriangium</taxon>
    </lineage>
</organism>
<keyword evidence="1" id="KW-0560">Oxidoreductase</keyword>
<feature type="domain" description="NADP-dependent oxidoreductase" evidence="2">
    <location>
        <begin position="13"/>
        <end position="309"/>
    </location>
</feature>
<dbReference type="InterPro" id="IPR023210">
    <property type="entry name" value="NADP_OxRdtase_dom"/>
</dbReference>
<dbReference type="PANTHER" id="PTHR43625">
    <property type="entry name" value="AFLATOXIN B1 ALDEHYDE REDUCTASE"/>
    <property type="match status" value="1"/>
</dbReference>
<dbReference type="GO" id="GO:0005737">
    <property type="term" value="C:cytoplasm"/>
    <property type="evidence" value="ECO:0007669"/>
    <property type="project" value="TreeGrafter"/>
</dbReference>
<comment type="caution">
    <text evidence="3">The sequence shown here is derived from an EMBL/GenBank/DDBJ whole genome shotgun (WGS) entry which is preliminary data.</text>
</comment>
<gene>
    <name evidence="3" type="ORF">K461DRAFT_310775</name>
</gene>
<dbReference type="OrthoDB" id="37537at2759"/>
<evidence type="ECO:0000256" key="1">
    <source>
        <dbReference type="ARBA" id="ARBA00023002"/>
    </source>
</evidence>
<dbReference type="InterPro" id="IPR036812">
    <property type="entry name" value="NAD(P)_OxRdtase_dom_sf"/>
</dbReference>
<accession>A0A9P4MNJ2</accession>
<proteinExistence type="predicted"/>
<evidence type="ECO:0000313" key="4">
    <source>
        <dbReference type="Proteomes" id="UP000799439"/>
    </source>
</evidence>
<dbReference type="PANTHER" id="PTHR43625:SF78">
    <property type="entry name" value="PYRIDOXAL REDUCTASE-RELATED"/>
    <property type="match status" value="1"/>
</dbReference>
<dbReference type="EMBL" id="ML996082">
    <property type="protein sequence ID" value="KAF2156284.1"/>
    <property type="molecule type" value="Genomic_DNA"/>
</dbReference>
<dbReference type="Proteomes" id="UP000799439">
    <property type="component" value="Unassembled WGS sequence"/>
</dbReference>
<reference evidence="3" key="1">
    <citation type="journal article" date="2020" name="Stud. Mycol.">
        <title>101 Dothideomycetes genomes: a test case for predicting lifestyles and emergence of pathogens.</title>
        <authorList>
            <person name="Haridas S."/>
            <person name="Albert R."/>
            <person name="Binder M."/>
            <person name="Bloem J."/>
            <person name="Labutti K."/>
            <person name="Salamov A."/>
            <person name="Andreopoulos B."/>
            <person name="Baker S."/>
            <person name="Barry K."/>
            <person name="Bills G."/>
            <person name="Bluhm B."/>
            <person name="Cannon C."/>
            <person name="Castanera R."/>
            <person name="Culley D."/>
            <person name="Daum C."/>
            <person name="Ezra D."/>
            <person name="Gonzalez J."/>
            <person name="Henrissat B."/>
            <person name="Kuo A."/>
            <person name="Liang C."/>
            <person name="Lipzen A."/>
            <person name="Lutzoni F."/>
            <person name="Magnuson J."/>
            <person name="Mondo S."/>
            <person name="Nolan M."/>
            <person name="Ohm R."/>
            <person name="Pangilinan J."/>
            <person name="Park H.-J."/>
            <person name="Ramirez L."/>
            <person name="Alfaro M."/>
            <person name="Sun H."/>
            <person name="Tritt A."/>
            <person name="Yoshinaga Y."/>
            <person name="Zwiers L.-H."/>
            <person name="Turgeon B."/>
            <person name="Goodwin S."/>
            <person name="Spatafora J."/>
            <person name="Crous P."/>
            <person name="Grigoriev I."/>
        </authorList>
    </citation>
    <scope>NUCLEOTIDE SEQUENCE</scope>
    <source>
        <strain evidence="3">CBS 260.36</strain>
    </source>
</reference>
<dbReference type="Pfam" id="PF00248">
    <property type="entry name" value="Aldo_ket_red"/>
    <property type="match status" value="1"/>
</dbReference>
<dbReference type="Gene3D" id="3.20.20.100">
    <property type="entry name" value="NADP-dependent oxidoreductase domain"/>
    <property type="match status" value="1"/>
</dbReference>
<dbReference type="CDD" id="cd19077">
    <property type="entry name" value="AKR_AKR8A1-2"/>
    <property type="match status" value="1"/>
</dbReference>
<evidence type="ECO:0000259" key="2">
    <source>
        <dbReference type="Pfam" id="PF00248"/>
    </source>
</evidence>
<dbReference type="InterPro" id="IPR050791">
    <property type="entry name" value="Aldo-Keto_reductase"/>
</dbReference>
<name>A0A9P4MNJ2_9PEZI</name>
<dbReference type="GO" id="GO:0016491">
    <property type="term" value="F:oxidoreductase activity"/>
    <property type="evidence" value="ECO:0007669"/>
    <property type="project" value="UniProtKB-KW"/>
</dbReference>
<sequence>MATILGKHMQPTGYGLMGLSTRKHAGGDPSMECMAEAYKQGVDLWNGGEFYGSPEHNSLHLLNQYFTEHPEQADKVIISIKGGNKPGTREFDGGAENIRRSIDECLRVLDGKKFLDIYEAARVDPKLPIEHTIETIAEYVKVGKIGGISLSECSAESIRRAAKVHKIQCVEVEFSLWATEILHNGVASTCAELGIPIIAYSPLGRGFLTGDIKSPDDLPEGDFRKISPRFQPGAFEKNLELVKKVEKIAEKKGVKPGQIGMAWVIKQSNKPGLPTIIPIPGSSSPARIKENITYPTLTDDEEAEINKIVESADIVGDRYPAAIAHLNFGDSPPLKK</sequence>
<dbReference type="SUPFAM" id="SSF51430">
    <property type="entry name" value="NAD(P)-linked oxidoreductase"/>
    <property type="match status" value="1"/>
</dbReference>
<keyword evidence="4" id="KW-1185">Reference proteome</keyword>
<evidence type="ECO:0000313" key="3">
    <source>
        <dbReference type="EMBL" id="KAF2156284.1"/>
    </source>
</evidence>
<protein>
    <submittedName>
        <fullName evidence="3">Aldo/keto reductase</fullName>
    </submittedName>
</protein>